<sequence>MLELEHEFRVVDVHTRFEPDPERRPRDAPDPDGLEREMHQAGIVRSLVFPAARQDGYLAANNAVARLCVDRSLVPIARLDGARRPGDGPLDRAVNAGRRVTGGGTPPEDVEQYAYDDRFEGFKLDPGVDGLPAPAVLDRLESVGLPVIVHGGRRFPPDRIAATLLDRSMPVIVAHFGGYPLDDALTHEAIDLLGSYDDCYLDTSFVRFRDPLERAIMEHPGQILFGSGAPMAHPNVAIMEILTLDVPEDAMRRVFSTNPGRVFESLAP</sequence>
<keyword evidence="4" id="KW-1185">Reference proteome</keyword>
<dbReference type="Pfam" id="PF04909">
    <property type="entry name" value="Amidohydro_2"/>
    <property type="match status" value="1"/>
</dbReference>
<evidence type="ECO:0000256" key="1">
    <source>
        <dbReference type="SAM" id="MobiDB-lite"/>
    </source>
</evidence>
<organism evidence="3 4">
    <name type="scientific">Halococcoides cellulosivorans</name>
    <dbReference type="NCBI Taxonomy" id="1679096"/>
    <lineage>
        <taxon>Archaea</taxon>
        <taxon>Methanobacteriati</taxon>
        <taxon>Methanobacteriota</taxon>
        <taxon>Stenosarchaea group</taxon>
        <taxon>Halobacteria</taxon>
        <taxon>Halobacteriales</taxon>
        <taxon>Haloarculaceae</taxon>
        <taxon>Halococcoides</taxon>
    </lineage>
</organism>
<dbReference type="InterPro" id="IPR006680">
    <property type="entry name" value="Amidohydro-rel"/>
</dbReference>
<gene>
    <name evidence="3" type="ORF">HARCEL1_11080</name>
</gene>
<reference evidence="3 4" key="1">
    <citation type="submission" date="2018-04" db="EMBL/GenBank/DDBJ databases">
        <title>Halococcoides cellulosivorans gen. nov., sp. nov., an extremely halophilic cellulose-utilizing haloarchaeon from hypersaline lakes.</title>
        <authorList>
            <person name="Sorokin D.Y."/>
            <person name="Toshchakov S.V."/>
            <person name="Samarov N.I."/>
            <person name="Korzhenkov A."/>
            <person name="Kublanov I.V."/>
        </authorList>
    </citation>
    <scope>NUCLEOTIDE SEQUENCE [LARGE SCALE GENOMIC DNA]</scope>
    <source>
        <strain evidence="3 4">HArcel1</strain>
    </source>
</reference>
<dbReference type="AlphaFoldDB" id="A0A2R4X335"/>
<protein>
    <submittedName>
        <fullName evidence="3">Amidohydrolase</fullName>
    </submittedName>
</protein>
<dbReference type="RefSeq" id="WP_108383522.1">
    <property type="nucleotide sequence ID" value="NZ_CP028858.1"/>
</dbReference>
<name>A0A2R4X335_9EURY</name>
<dbReference type="EMBL" id="CP028858">
    <property type="protein sequence ID" value="AWB28207.1"/>
    <property type="molecule type" value="Genomic_DNA"/>
</dbReference>
<dbReference type="SUPFAM" id="SSF51556">
    <property type="entry name" value="Metallo-dependent hydrolases"/>
    <property type="match status" value="1"/>
</dbReference>
<dbReference type="GeneID" id="36513057"/>
<keyword evidence="3" id="KW-0378">Hydrolase</keyword>
<feature type="domain" description="Amidohydrolase-related" evidence="2">
    <location>
        <begin position="11"/>
        <end position="263"/>
    </location>
</feature>
<evidence type="ECO:0000313" key="4">
    <source>
        <dbReference type="Proteomes" id="UP000244727"/>
    </source>
</evidence>
<dbReference type="KEGG" id="harc:HARCEL1_11080"/>
<dbReference type="InterPro" id="IPR032466">
    <property type="entry name" value="Metal_Hydrolase"/>
</dbReference>
<evidence type="ECO:0000259" key="2">
    <source>
        <dbReference type="Pfam" id="PF04909"/>
    </source>
</evidence>
<dbReference type="Proteomes" id="UP000244727">
    <property type="component" value="Chromosome"/>
</dbReference>
<dbReference type="GO" id="GO:0016787">
    <property type="term" value="F:hydrolase activity"/>
    <property type="evidence" value="ECO:0007669"/>
    <property type="project" value="UniProtKB-KW"/>
</dbReference>
<dbReference type="Gene3D" id="3.20.20.140">
    <property type="entry name" value="Metal-dependent hydrolases"/>
    <property type="match status" value="1"/>
</dbReference>
<proteinExistence type="predicted"/>
<evidence type="ECO:0000313" key="3">
    <source>
        <dbReference type="EMBL" id="AWB28207.1"/>
    </source>
</evidence>
<accession>A0A2R4X335</accession>
<feature type="region of interest" description="Disordered" evidence="1">
    <location>
        <begin position="84"/>
        <end position="109"/>
    </location>
</feature>